<keyword evidence="3" id="KW-1185">Reference proteome</keyword>
<reference evidence="2 3" key="1">
    <citation type="submission" date="2019-05" db="EMBL/GenBank/DDBJ databases">
        <title>Another draft genome of Portunus trituberculatus and its Hox gene families provides insights of decapod evolution.</title>
        <authorList>
            <person name="Jeong J.-H."/>
            <person name="Song I."/>
            <person name="Kim S."/>
            <person name="Choi T."/>
            <person name="Kim D."/>
            <person name="Ryu S."/>
            <person name="Kim W."/>
        </authorList>
    </citation>
    <scope>NUCLEOTIDE SEQUENCE [LARGE SCALE GENOMIC DNA]</scope>
    <source>
        <tissue evidence="2">Muscle</tissue>
    </source>
</reference>
<evidence type="ECO:0000313" key="2">
    <source>
        <dbReference type="EMBL" id="MPC14734.1"/>
    </source>
</evidence>
<dbReference type="EMBL" id="VSRR010000375">
    <property type="protein sequence ID" value="MPC14734.1"/>
    <property type="molecule type" value="Genomic_DNA"/>
</dbReference>
<sequence length="109" mass="12679">MLTTFRKSLKERLEKKRKAPEERTSRKRFCNSTPLKEPKWPSSPARNFSFTDTLFFTDLELCMALTASFRWPAKDVNVPKSHSVFQELVSLDVSEGALETQLRNTLNIR</sequence>
<feature type="region of interest" description="Disordered" evidence="1">
    <location>
        <begin position="1"/>
        <end position="43"/>
    </location>
</feature>
<protein>
    <submittedName>
        <fullName evidence="2">Uncharacterized protein</fullName>
    </submittedName>
</protein>
<proteinExistence type="predicted"/>
<feature type="compositionally biased region" description="Basic and acidic residues" evidence="1">
    <location>
        <begin position="8"/>
        <end position="24"/>
    </location>
</feature>
<evidence type="ECO:0000313" key="3">
    <source>
        <dbReference type="Proteomes" id="UP000324222"/>
    </source>
</evidence>
<comment type="caution">
    <text evidence="2">The sequence shown here is derived from an EMBL/GenBank/DDBJ whole genome shotgun (WGS) entry which is preliminary data.</text>
</comment>
<evidence type="ECO:0000256" key="1">
    <source>
        <dbReference type="SAM" id="MobiDB-lite"/>
    </source>
</evidence>
<gene>
    <name evidence="2" type="ORF">E2C01_007505</name>
</gene>
<name>A0A5B7D1C5_PORTR</name>
<dbReference type="AlphaFoldDB" id="A0A5B7D1C5"/>
<dbReference type="OrthoDB" id="6336882at2759"/>
<accession>A0A5B7D1C5</accession>
<organism evidence="2 3">
    <name type="scientific">Portunus trituberculatus</name>
    <name type="common">Swimming crab</name>
    <name type="synonym">Neptunus trituberculatus</name>
    <dbReference type="NCBI Taxonomy" id="210409"/>
    <lineage>
        <taxon>Eukaryota</taxon>
        <taxon>Metazoa</taxon>
        <taxon>Ecdysozoa</taxon>
        <taxon>Arthropoda</taxon>
        <taxon>Crustacea</taxon>
        <taxon>Multicrustacea</taxon>
        <taxon>Malacostraca</taxon>
        <taxon>Eumalacostraca</taxon>
        <taxon>Eucarida</taxon>
        <taxon>Decapoda</taxon>
        <taxon>Pleocyemata</taxon>
        <taxon>Brachyura</taxon>
        <taxon>Eubrachyura</taxon>
        <taxon>Portunoidea</taxon>
        <taxon>Portunidae</taxon>
        <taxon>Portuninae</taxon>
        <taxon>Portunus</taxon>
    </lineage>
</organism>
<dbReference type="Proteomes" id="UP000324222">
    <property type="component" value="Unassembled WGS sequence"/>
</dbReference>